<reference evidence="3 4" key="1">
    <citation type="submission" date="2020-07" db="EMBL/GenBank/DDBJ databases">
        <title>Sequencing the genomes of 1000 actinobacteria strains.</title>
        <authorList>
            <person name="Klenk H.-P."/>
        </authorList>
    </citation>
    <scope>NUCLEOTIDE SEQUENCE [LARGE SCALE GENOMIC DNA]</scope>
    <source>
        <strain evidence="3 4">DSM 44749</strain>
    </source>
</reference>
<dbReference type="Proteomes" id="UP000549695">
    <property type="component" value="Unassembled WGS sequence"/>
</dbReference>
<feature type="transmembrane region" description="Helical" evidence="2">
    <location>
        <begin position="158"/>
        <end position="179"/>
    </location>
</feature>
<name>A0A852W2Q8_PSEA5</name>
<keyword evidence="4" id="KW-1185">Reference proteome</keyword>
<feature type="transmembrane region" description="Helical" evidence="2">
    <location>
        <begin position="6"/>
        <end position="28"/>
    </location>
</feature>
<feature type="transmembrane region" description="Helical" evidence="2">
    <location>
        <begin position="386"/>
        <end position="405"/>
    </location>
</feature>
<keyword evidence="2" id="KW-0472">Membrane</keyword>
<evidence type="ECO:0000313" key="4">
    <source>
        <dbReference type="Proteomes" id="UP000549695"/>
    </source>
</evidence>
<evidence type="ECO:0000256" key="2">
    <source>
        <dbReference type="SAM" id="Phobius"/>
    </source>
</evidence>
<dbReference type="RefSeq" id="WP_179761425.1">
    <property type="nucleotide sequence ID" value="NZ_BAAAJZ010000003.1"/>
</dbReference>
<dbReference type="Pfam" id="PF20176">
    <property type="entry name" value="DUF6541"/>
    <property type="match status" value="1"/>
</dbReference>
<evidence type="ECO:0000256" key="1">
    <source>
        <dbReference type="SAM" id="MobiDB-lite"/>
    </source>
</evidence>
<keyword evidence="2" id="KW-1133">Transmembrane helix</keyword>
<feature type="region of interest" description="Disordered" evidence="1">
    <location>
        <begin position="718"/>
        <end position="738"/>
    </location>
</feature>
<feature type="transmembrane region" description="Helical" evidence="2">
    <location>
        <begin position="501"/>
        <end position="521"/>
    </location>
</feature>
<feature type="transmembrane region" description="Helical" evidence="2">
    <location>
        <begin position="442"/>
        <end position="461"/>
    </location>
</feature>
<evidence type="ECO:0000313" key="3">
    <source>
        <dbReference type="EMBL" id="NYG02680.1"/>
    </source>
</evidence>
<feature type="compositionally biased region" description="Pro residues" evidence="1">
    <location>
        <begin position="725"/>
        <end position="738"/>
    </location>
</feature>
<protein>
    <submittedName>
        <fullName evidence="3">Uncharacterized protein</fullName>
    </submittedName>
</protein>
<proteinExistence type="predicted"/>
<dbReference type="AlphaFoldDB" id="A0A852W2Q8"/>
<dbReference type="InterPro" id="IPR046671">
    <property type="entry name" value="DUF6541"/>
</dbReference>
<feature type="transmembrane region" description="Helical" evidence="2">
    <location>
        <begin position="40"/>
        <end position="61"/>
    </location>
</feature>
<accession>A0A852W2Q8</accession>
<dbReference type="EMBL" id="JACCCZ010000001">
    <property type="protein sequence ID" value="NYG02680.1"/>
    <property type="molecule type" value="Genomic_DNA"/>
</dbReference>
<dbReference type="GeneID" id="98052711"/>
<feature type="transmembrane region" description="Helical" evidence="2">
    <location>
        <begin position="542"/>
        <end position="565"/>
    </location>
</feature>
<organism evidence="3 4">
    <name type="scientific">Pseudonocardia alni</name>
    <name type="common">Amycolata alni</name>
    <dbReference type="NCBI Taxonomy" id="33907"/>
    <lineage>
        <taxon>Bacteria</taxon>
        <taxon>Bacillati</taxon>
        <taxon>Actinomycetota</taxon>
        <taxon>Actinomycetes</taxon>
        <taxon>Pseudonocardiales</taxon>
        <taxon>Pseudonocardiaceae</taxon>
        <taxon>Pseudonocardia</taxon>
    </lineage>
</organism>
<feature type="transmembrane region" description="Helical" evidence="2">
    <location>
        <begin position="354"/>
        <end position="374"/>
    </location>
</feature>
<feature type="transmembrane region" description="Helical" evidence="2">
    <location>
        <begin position="302"/>
        <end position="323"/>
    </location>
</feature>
<gene>
    <name evidence="3" type="ORF">HDA37_002965</name>
</gene>
<feature type="transmembrane region" description="Helical" evidence="2">
    <location>
        <begin position="330"/>
        <end position="348"/>
    </location>
</feature>
<feature type="transmembrane region" description="Helical" evidence="2">
    <location>
        <begin position="67"/>
        <end position="87"/>
    </location>
</feature>
<keyword evidence="2" id="KW-0812">Transmembrane</keyword>
<feature type="transmembrane region" description="Helical" evidence="2">
    <location>
        <begin position="250"/>
        <end position="267"/>
    </location>
</feature>
<sequence length="738" mass="75849">MAGPTWLSALPTALVAVFWVVGPGLLVLRACGVRGITAGGLSPLVSTAVVSSSAVLAPLVGVRWGPWVPLGAAVVLALLGGLFRAFVARRPAGSALHRGWRTALRSWTPGRRIRASLARVRAPRGRFAKRPEPMTTAMPQVWRTSAQRAGTDGRRAGVAAAAGVVVAAGLAWWTVVLGFGPVDALSSTYDGVFHYNAVAHILQSGDASSLTLGSLTNPSSAVALYPAGWHDLVSLVAMLSGSGVPVATNLTAWVVAGVVFPLSVAALSRQVMGPSPGAALVAPVLATGFTALPWALMSFGVLWPNLLGVALLPGYLTLLLAVVGVAERSVIGAAGAATTLVLTLPALGLAHPNALFSLAVLGLFPVLWGIGVLARRRLLTRRFWQPVLATVGVAGIVAAVLWFMTASPLTAGVRSFDWPAITDVPTAIGQVLFNSSNGRPDLVVLSVLVVIGAVAALRHVATSWLVPAHVASGALYVLAAADDGTTSAALTGAWYNDSYRLAAMVPVTGAVLAVVGLCAVASVVRHVLLRIPPTAAPARRRVVAPALAAVLLAVVVATTGGMSVATHADVLAGPYQRPSDAILEPGQREFLDEVGRIVGPDDVVAADPFTGNSLLFPLTGRRVLFPHLIGNWTPEQILLATRFRDVGTDPTICAAAADLGVDWLLTGPITFWPSHGGARWYPGLHDIAPVPGFELVATGGGQELWRLTACAPGAPVTPGAQAFAPPGPDGAPPSPYGG</sequence>
<comment type="caution">
    <text evidence="3">The sequence shown here is derived from an EMBL/GenBank/DDBJ whole genome shotgun (WGS) entry which is preliminary data.</text>
</comment>
<feature type="transmembrane region" description="Helical" evidence="2">
    <location>
        <begin position="279"/>
        <end position="296"/>
    </location>
</feature>